<evidence type="ECO:0000313" key="1">
    <source>
        <dbReference type="EMBL" id="SEH03984.1"/>
    </source>
</evidence>
<dbReference type="Proteomes" id="UP000236732">
    <property type="component" value="Unassembled WGS sequence"/>
</dbReference>
<reference evidence="1 2" key="1">
    <citation type="submission" date="2016-10" db="EMBL/GenBank/DDBJ databases">
        <authorList>
            <person name="de Groot N.N."/>
        </authorList>
    </citation>
    <scope>NUCLEOTIDE SEQUENCE [LARGE SCALE GENOMIC DNA]</scope>
    <source>
        <strain evidence="1 2">CGMCC 4.7037</strain>
    </source>
</reference>
<dbReference type="SUPFAM" id="SSF54909">
    <property type="entry name" value="Dimeric alpha+beta barrel"/>
    <property type="match status" value="1"/>
</dbReference>
<organism evidence="1 2">
    <name type="scientific">Nonomuraea solani</name>
    <dbReference type="NCBI Taxonomy" id="1144553"/>
    <lineage>
        <taxon>Bacteria</taxon>
        <taxon>Bacillati</taxon>
        <taxon>Actinomycetota</taxon>
        <taxon>Actinomycetes</taxon>
        <taxon>Streptosporangiales</taxon>
        <taxon>Streptosporangiaceae</taxon>
        <taxon>Nonomuraea</taxon>
    </lineage>
</organism>
<sequence>MFVVIVRLRVRPGRIDAFLDGIEANARAARSHVNSFWTPAFPEDPPS</sequence>
<name>A0A1H6F4R9_9ACTN</name>
<proteinExistence type="predicted"/>
<keyword evidence="2" id="KW-1185">Reference proteome</keyword>
<gene>
    <name evidence="1" type="ORF">SAMN05444920_1517</name>
</gene>
<dbReference type="RefSeq" id="WP_160150800.1">
    <property type="nucleotide sequence ID" value="NZ_FNVT01000051.1"/>
</dbReference>
<dbReference type="InterPro" id="IPR011008">
    <property type="entry name" value="Dimeric_a/b-barrel"/>
</dbReference>
<evidence type="ECO:0008006" key="3">
    <source>
        <dbReference type="Google" id="ProtNLM"/>
    </source>
</evidence>
<dbReference type="AlphaFoldDB" id="A0A1H6F4R9"/>
<dbReference type="EMBL" id="FNVT01000051">
    <property type="protein sequence ID" value="SEH03984.1"/>
    <property type="molecule type" value="Genomic_DNA"/>
</dbReference>
<dbReference type="OrthoDB" id="9798157at2"/>
<protein>
    <recommendedName>
        <fullName evidence="3">Antibiotic biosynthesis monooxygenase</fullName>
    </recommendedName>
</protein>
<accession>A0A1H6F4R9</accession>
<evidence type="ECO:0000313" key="2">
    <source>
        <dbReference type="Proteomes" id="UP000236732"/>
    </source>
</evidence>